<protein>
    <submittedName>
        <fullName evidence="1">Uncharacterized protein</fullName>
    </submittedName>
</protein>
<sequence>MIYYEESYPQDNLNLGVSFFWFLFLDKQEKEQHYGFLLQHLFTFYYPTLLEIVIDPFILNAGLNLLKNRTLFQGTLHEEVIIGCSIICCSSGFAIDGG</sequence>
<proteinExistence type="predicted"/>
<evidence type="ECO:0000313" key="1">
    <source>
        <dbReference type="EMBL" id="GAA4365448.1"/>
    </source>
</evidence>
<name>A0ABP8IPN2_9GAMM</name>
<dbReference type="EMBL" id="BAABFV010000002">
    <property type="protein sequence ID" value="GAA4365448.1"/>
    <property type="molecule type" value="Genomic_DNA"/>
</dbReference>
<dbReference type="Proteomes" id="UP001501011">
    <property type="component" value="Unassembled WGS sequence"/>
</dbReference>
<organism evidence="1 2">
    <name type="scientific">Kangiella marina</name>
    <dbReference type="NCBI Taxonomy" id="1079178"/>
    <lineage>
        <taxon>Bacteria</taxon>
        <taxon>Pseudomonadati</taxon>
        <taxon>Pseudomonadota</taxon>
        <taxon>Gammaproteobacteria</taxon>
        <taxon>Kangiellales</taxon>
        <taxon>Kangiellaceae</taxon>
        <taxon>Kangiella</taxon>
    </lineage>
</organism>
<evidence type="ECO:0000313" key="2">
    <source>
        <dbReference type="Proteomes" id="UP001501011"/>
    </source>
</evidence>
<keyword evidence="2" id="KW-1185">Reference proteome</keyword>
<accession>A0ABP8IPN2</accession>
<gene>
    <name evidence="1" type="ORF">GCM10023151_22610</name>
</gene>
<comment type="caution">
    <text evidence="1">The sequence shown here is derived from an EMBL/GenBank/DDBJ whole genome shotgun (WGS) entry which is preliminary data.</text>
</comment>
<reference evidence="2" key="1">
    <citation type="journal article" date="2019" name="Int. J. Syst. Evol. Microbiol.">
        <title>The Global Catalogue of Microorganisms (GCM) 10K type strain sequencing project: providing services to taxonomists for standard genome sequencing and annotation.</title>
        <authorList>
            <consortium name="The Broad Institute Genomics Platform"/>
            <consortium name="The Broad Institute Genome Sequencing Center for Infectious Disease"/>
            <person name="Wu L."/>
            <person name="Ma J."/>
        </authorList>
    </citation>
    <scope>NUCLEOTIDE SEQUENCE [LARGE SCALE GENOMIC DNA]</scope>
    <source>
        <strain evidence="2">JCM 17728</strain>
    </source>
</reference>